<dbReference type="AlphaFoldDB" id="A0A232FKG8"/>
<name>A0A232FKG8_9HYME</name>
<proteinExistence type="predicted"/>
<gene>
    <name evidence="1" type="ORF">TSAR_006309</name>
</gene>
<dbReference type="EMBL" id="NNAY01000116">
    <property type="protein sequence ID" value="OXU30817.1"/>
    <property type="molecule type" value="Genomic_DNA"/>
</dbReference>
<protein>
    <submittedName>
        <fullName evidence="1">Uncharacterized protein</fullName>
    </submittedName>
</protein>
<organism evidence="1 2">
    <name type="scientific">Trichomalopsis sarcophagae</name>
    <dbReference type="NCBI Taxonomy" id="543379"/>
    <lineage>
        <taxon>Eukaryota</taxon>
        <taxon>Metazoa</taxon>
        <taxon>Ecdysozoa</taxon>
        <taxon>Arthropoda</taxon>
        <taxon>Hexapoda</taxon>
        <taxon>Insecta</taxon>
        <taxon>Pterygota</taxon>
        <taxon>Neoptera</taxon>
        <taxon>Endopterygota</taxon>
        <taxon>Hymenoptera</taxon>
        <taxon>Apocrita</taxon>
        <taxon>Proctotrupomorpha</taxon>
        <taxon>Chalcidoidea</taxon>
        <taxon>Pteromalidae</taxon>
        <taxon>Pteromalinae</taxon>
        <taxon>Trichomalopsis</taxon>
    </lineage>
</organism>
<keyword evidence="2" id="KW-1185">Reference proteome</keyword>
<dbReference type="Proteomes" id="UP000215335">
    <property type="component" value="Unassembled WGS sequence"/>
</dbReference>
<accession>A0A232FKG8</accession>
<evidence type="ECO:0000313" key="1">
    <source>
        <dbReference type="EMBL" id="OXU30817.1"/>
    </source>
</evidence>
<sequence length="47" mass="5455">MGSTTEDFGITTTPLYYLASHCTFFTRSTIRFESNWSLFENQLARVN</sequence>
<reference evidence="1 2" key="1">
    <citation type="journal article" date="2017" name="Curr. Biol.">
        <title>The Evolution of Venom by Co-option of Single-Copy Genes.</title>
        <authorList>
            <person name="Martinson E.O."/>
            <person name="Mrinalini"/>
            <person name="Kelkar Y.D."/>
            <person name="Chang C.H."/>
            <person name="Werren J.H."/>
        </authorList>
    </citation>
    <scope>NUCLEOTIDE SEQUENCE [LARGE SCALE GENOMIC DNA]</scope>
    <source>
        <strain evidence="1 2">Alberta</strain>
        <tissue evidence="1">Whole body</tissue>
    </source>
</reference>
<evidence type="ECO:0000313" key="2">
    <source>
        <dbReference type="Proteomes" id="UP000215335"/>
    </source>
</evidence>
<comment type="caution">
    <text evidence="1">The sequence shown here is derived from an EMBL/GenBank/DDBJ whole genome shotgun (WGS) entry which is preliminary data.</text>
</comment>